<dbReference type="PROSITE" id="PS50109">
    <property type="entry name" value="HIS_KIN"/>
    <property type="match status" value="1"/>
</dbReference>
<keyword evidence="5 8" id="KW-0418">Kinase</keyword>
<dbReference type="PANTHER" id="PTHR43711:SF31">
    <property type="entry name" value="HISTIDINE KINASE"/>
    <property type="match status" value="1"/>
</dbReference>
<evidence type="ECO:0000256" key="3">
    <source>
        <dbReference type="ARBA" id="ARBA00022553"/>
    </source>
</evidence>
<name>A0A7W6F3H2_9SPHN</name>
<evidence type="ECO:0000313" key="8">
    <source>
        <dbReference type="EMBL" id="MBB3880034.1"/>
    </source>
</evidence>
<dbReference type="InterPro" id="IPR004358">
    <property type="entry name" value="Sig_transdc_His_kin-like_C"/>
</dbReference>
<dbReference type="GO" id="GO:0000155">
    <property type="term" value="F:phosphorelay sensor kinase activity"/>
    <property type="evidence" value="ECO:0007669"/>
    <property type="project" value="InterPro"/>
</dbReference>
<dbReference type="EMBL" id="JACIDH010000011">
    <property type="protein sequence ID" value="MBB3880034.1"/>
    <property type="molecule type" value="Genomic_DNA"/>
</dbReference>
<comment type="catalytic activity">
    <reaction evidence="1">
        <text>ATP + protein L-histidine = ADP + protein N-phospho-L-histidine.</text>
        <dbReference type="EC" id="2.7.13.3"/>
    </reaction>
</comment>
<dbReference type="Proteomes" id="UP000538670">
    <property type="component" value="Unassembled WGS sequence"/>
</dbReference>
<evidence type="ECO:0000313" key="9">
    <source>
        <dbReference type="Proteomes" id="UP000538670"/>
    </source>
</evidence>
<evidence type="ECO:0000259" key="7">
    <source>
        <dbReference type="PROSITE" id="PS50109"/>
    </source>
</evidence>
<dbReference type="SMART" id="SM00387">
    <property type="entry name" value="HATPase_c"/>
    <property type="match status" value="1"/>
</dbReference>
<evidence type="ECO:0000256" key="4">
    <source>
        <dbReference type="ARBA" id="ARBA00022679"/>
    </source>
</evidence>
<dbReference type="InterPro" id="IPR036890">
    <property type="entry name" value="HATPase_C_sf"/>
</dbReference>
<dbReference type="InterPro" id="IPR003594">
    <property type="entry name" value="HATPase_dom"/>
</dbReference>
<dbReference type="CDD" id="cd00082">
    <property type="entry name" value="HisKA"/>
    <property type="match status" value="1"/>
</dbReference>
<dbReference type="AlphaFoldDB" id="A0A7W6F3H2"/>
<dbReference type="Gene3D" id="3.30.565.10">
    <property type="entry name" value="Histidine kinase-like ATPase, C-terminal domain"/>
    <property type="match status" value="1"/>
</dbReference>
<evidence type="ECO:0000256" key="6">
    <source>
        <dbReference type="ARBA" id="ARBA00023012"/>
    </source>
</evidence>
<evidence type="ECO:0000256" key="1">
    <source>
        <dbReference type="ARBA" id="ARBA00000085"/>
    </source>
</evidence>
<dbReference type="Pfam" id="PF12860">
    <property type="entry name" value="PAS_7"/>
    <property type="match status" value="2"/>
</dbReference>
<dbReference type="SUPFAM" id="SSF55785">
    <property type="entry name" value="PYP-like sensor domain (PAS domain)"/>
    <property type="match status" value="2"/>
</dbReference>
<dbReference type="EC" id="2.7.13.3" evidence="2"/>
<evidence type="ECO:0000256" key="5">
    <source>
        <dbReference type="ARBA" id="ARBA00022777"/>
    </source>
</evidence>
<dbReference type="RefSeq" id="WP_183952155.1">
    <property type="nucleotide sequence ID" value="NZ_JACIDH010000011.1"/>
</dbReference>
<keyword evidence="6" id="KW-0902">Two-component regulatory system</keyword>
<dbReference type="InterPro" id="IPR035965">
    <property type="entry name" value="PAS-like_dom_sf"/>
</dbReference>
<dbReference type="Pfam" id="PF00512">
    <property type="entry name" value="HisKA"/>
    <property type="match status" value="1"/>
</dbReference>
<dbReference type="Gene3D" id="3.30.450.20">
    <property type="entry name" value="PAS domain"/>
    <property type="match status" value="2"/>
</dbReference>
<accession>A0A7W6F3H2</accession>
<dbReference type="SMART" id="SM00388">
    <property type="entry name" value="HisKA"/>
    <property type="match status" value="1"/>
</dbReference>
<dbReference type="InterPro" id="IPR036097">
    <property type="entry name" value="HisK_dim/P_sf"/>
</dbReference>
<dbReference type="PANTHER" id="PTHR43711">
    <property type="entry name" value="TWO-COMPONENT HISTIDINE KINASE"/>
    <property type="match status" value="1"/>
</dbReference>
<dbReference type="Pfam" id="PF02518">
    <property type="entry name" value="HATPase_c"/>
    <property type="match status" value="1"/>
</dbReference>
<dbReference type="InterPro" id="IPR003661">
    <property type="entry name" value="HisK_dim/P_dom"/>
</dbReference>
<dbReference type="SUPFAM" id="SSF47384">
    <property type="entry name" value="Homodimeric domain of signal transducing histidine kinase"/>
    <property type="match status" value="1"/>
</dbReference>
<keyword evidence="3" id="KW-0597">Phosphoprotein</keyword>
<dbReference type="Gene3D" id="1.10.287.130">
    <property type="match status" value="1"/>
</dbReference>
<comment type="caution">
    <text evidence="8">The sequence shown here is derived from an EMBL/GenBank/DDBJ whole genome shotgun (WGS) entry which is preliminary data.</text>
</comment>
<evidence type="ECO:0000256" key="2">
    <source>
        <dbReference type="ARBA" id="ARBA00012438"/>
    </source>
</evidence>
<dbReference type="InterPro" id="IPR005467">
    <property type="entry name" value="His_kinase_dom"/>
</dbReference>
<dbReference type="InterPro" id="IPR050736">
    <property type="entry name" value="Sensor_HK_Regulatory"/>
</dbReference>
<proteinExistence type="predicted"/>
<keyword evidence="9" id="KW-1185">Reference proteome</keyword>
<organism evidence="8 9">
    <name type="scientific">Sphingomonas pseudosanguinis</name>
    <dbReference type="NCBI Taxonomy" id="413712"/>
    <lineage>
        <taxon>Bacteria</taxon>
        <taxon>Pseudomonadati</taxon>
        <taxon>Pseudomonadota</taxon>
        <taxon>Alphaproteobacteria</taxon>
        <taxon>Sphingomonadales</taxon>
        <taxon>Sphingomonadaceae</taxon>
        <taxon>Sphingomonas</taxon>
    </lineage>
</organism>
<reference evidence="8 9" key="1">
    <citation type="submission" date="2020-08" db="EMBL/GenBank/DDBJ databases">
        <title>Genomic Encyclopedia of Type Strains, Phase IV (KMG-IV): sequencing the most valuable type-strain genomes for metagenomic binning, comparative biology and taxonomic classification.</title>
        <authorList>
            <person name="Goeker M."/>
        </authorList>
    </citation>
    <scope>NUCLEOTIDE SEQUENCE [LARGE SCALE GENOMIC DNA]</scope>
    <source>
        <strain evidence="8 9">DSM 19512</strain>
    </source>
</reference>
<sequence length="789" mass="85935">MITINSVEAVLLGAGACVLILVGTLLLFLGLRARAEAGAVRREHERLDGLLRAGPAQAMLVCADGRIDMPARLADWLGLVDPARFLEEMTAEQSGLTAEDAALLAADLTAAQKTGRRFRRIVRPQGSSRTLVLEGARAPKDQGASGAVVVWALDMTEAQDEIARLDAETKRLGDAFEALTGLIEAAPLPMWYRGADLRLAMVNTAYVDAVEGRDAADVVSRGLELVEGSGRGGPLAGAAAARDQGRPHEQVLPATIDGARRALRIFDVPLTTGGIAGFAVDIEDLEQSRAGAKRFAEAQRAMLDRLSAAVAHFGPDRELVFCNQPFRRMFAMRAEWLADHPEFDRILERMREANRSPEVRDFPGWKAERVGWFRQAGGGIEEQWHLPGGTHLRVVAQPLPDGGLLLIFEDRTEEVQLASARDTLLRVRTATFDNLFEALGVFAADGRLQLWNNRFRALWGLEEEFLSSHPRVDVFADKVAGRLATPNRSALIVDLVRSATIERQQRGGRVAMADGRHYEFAGVPLPDGNALITLLDITDSRRAEQALRDRANALEAADRVKTAFVANMSYELRTPLTSISGFAEMLHGGFAGPLPDTANSYIEAILESTERLGLLVDDVLDLTRGDEGAEIAREDVDLARVTRTAADTIRPVVGRRRLDFAVEIQRSVGRVTGDRRRLQEVIEHLLRHAVEQTPEGGRILLHADGDSGRARIIVSDDGQGMDSEAVAHAFDRFAEPEIKATGERALGLGLPLAKQFVEAHGGTITLLSEPGQGTLVTVELPRRVVEKKA</sequence>
<protein>
    <recommendedName>
        <fullName evidence="2">histidine kinase</fullName>
        <ecNumber evidence="2">2.7.13.3</ecNumber>
    </recommendedName>
</protein>
<dbReference type="SUPFAM" id="SSF55874">
    <property type="entry name" value="ATPase domain of HSP90 chaperone/DNA topoisomerase II/histidine kinase"/>
    <property type="match status" value="1"/>
</dbReference>
<dbReference type="PRINTS" id="PR00344">
    <property type="entry name" value="BCTRLSENSOR"/>
</dbReference>
<gene>
    <name evidence="8" type="ORF">GGR48_002472</name>
</gene>
<keyword evidence="4" id="KW-0808">Transferase</keyword>
<dbReference type="CDD" id="cd00075">
    <property type="entry name" value="HATPase"/>
    <property type="match status" value="1"/>
</dbReference>
<feature type="domain" description="Histidine kinase" evidence="7">
    <location>
        <begin position="567"/>
        <end position="784"/>
    </location>
</feature>